<organism evidence="1 2">
    <name type="scientific">Trema orientale</name>
    <name type="common">Charcoal tree</name>
    <name type="synonym">Celtis orientalis</name>
    <dbReference type="NCBI Taxonomy" id="63057"/>
    <lineage>
        <taxon>Eukaryota</taxon>
        <taxon>Viridiplantae</taxon>
        <taxon>Streptophyta</taxon>
        <taxon>Embryophyta</taxon>
        <taxon>Tracheophyta</taxon>
        <taxon>Spermatophyta</taxon>
        <taxon>Magnoliopsida</taxon>
        <taxon>eudicotyledons</taxon>
        <taxon>Gunneridae</taxon>
        <taxon>Pentapetalae</taxon>
        <taxon>rosids</taxon>
        <taxon>fabids</taxon>
        <taxon>Rosales</taxon>
        <taxon>Cannabaceae</taxon>
        <taxon>Trema</taxon>
    </lineage>
</organism>
<dbReference type="EMBL" id="JXTC01000170">
    <property type="protein sequence ID" value="PON83969.1"/>
    <property type="molecule type" value="Genomic_DNA"/>
</dbReference>
<evidence type="ECO:0000313" key="2">
    <source>
        <dbReference type="Proteomes" id="UP000237000"/>
    </source>
</evidence>
<sequence length="62" mass="7108">MVPSETVYASFEFRILVPLKARIYVMPRWELNDTRKNGNHSGLETIVSKMNDAVSLPEMPNN</sequence>
<evidence type="ECO:0000313" key="1">
    <source>
        <dbReference type="EMBL" id="PON83969.1"/>
    </source>
</evidence>
<dbReference type="Proteomes" id="UP000237000">
    <property type="component" value="Unassembled WGS sequence"/>
</dbReference>
<proteinExistence type="predicted"/>
<dbReference type="OrthoDB" id="10277925at2759"/>
<gene>
    <name evidence="1" type="ORF">TorRG33x02_202630</name>
</gene>
<dbReference type="AlphaFoldDB" id="A0A2P5EEJ5"/>
<accession>A0A2P5EEJ5</accession>
<protein>
    <submittedName>
        <fullName evidence="1">Uncharacterized protein</fullName>
    </submittedName>
</protein>
<dbReference type="InParanoid" id="A0A2P5EEJ5"/>
<keyword evidence="2" id="KW-1185">Reference proteome</keyword>
<reference evidence="2" key="1">
    <citation type="submission" date="2016-06" db="EMBL/GenBank/DDBJ databases">
        <title>Parallel loss of symbiosis genes in relatives of nitrogen-fixing non-legume Parasponia.</title>
        <authorList>
            <person name="Van Velzen R."/>
            <person name="Holmer R."/>
            <person name="Bu F."/>
            <person name="Rutten L."/>
            <person name="Van Zeijl A."/>
            <person name="Liu W."/>
            <person name="Santuari L."/>
            <person name="Cao Q."/>
            <person name="Sharma T."/>
            <person name="Shen D."/>
            <person name="Roswanjaya Y."/>
            <person name="Wardhani T."/>
            <person name="Kalhor M.S."/>
            <person name="Jansen J."/>
            <person name="Van den Hoogen J."/>
            <person name="Gungor B."/>
            <person name="Hartog M."/>
            <person name="Hontelez J."/>
            <person name="Verver J."/>
            <person name="Yang W.-C."/>
            <person name="Schijlen E."/>
            <person name="Repin R."/>
            <person name="Schilthuizen M."/>
            <person name="Schranz E."/>
            <person name="Heidstra R."/>
            <person name="Miyata K."/>
            <person name="Fedorova E."/>
            <person name="Kohlen W."/>
            <person name="Bisseling T."/>
            <person name="Smit S."/>
            <person name="Geurts R."/>
        </authorList>
    </citation>
    <scope>NUCLEOTIDE SEQUENCE [LARGE SCALE GENOMIC DNA]</scope>
    <source>
        <strain evidence="2">cv. RG33-2</strain>
    </source>
</reference>
<name>A0A2P5EEJ5_TREOI</name>
<comment type="caution">
    <text evidence="1">The sequence shown here is derived from an EMBL/GenBank/DDBJ whole genome shotgun (WGS) entry which is preliminary data.</text>
</comment>